<keyword evidence="17" id="KW-1185">Reference proteome</keyword>
<dbReference type="GO" id="GO:0005886">
    <property type="term" value="C:plasma membrane"/>
    <property type="evidence" value="ECO:0007669"/>
    <property type="project" value="UniProtKB-SubCell"/>
</dbReference>
<accession>A0A2P2EA56</accession>
<feature type="transmembrane region" description="Helical" evidence="15">
    <location>
        <begin position="448"/>
        <end position="467"/>
    </location>
</feature>
<dbReference type="NCBIfam" id="TIGR00813">
    <property type="entry name" value="sss"/>
    <property type="match status" value="1"/>
</dbReference>
<keyword evidence="11" id="KW-0325">Glycoprotein</keyword>
<feature type="transmembrane region" description="Helical" evidence="15">
    <location>
        <begin position="401"/>
        <end position="419"/>
    </location>
</feature>
<feature type="transmembrane region" description="Helical" evidence="15">
    <location>
        <begin position="180"/>
        <end position="199"/>
    </location>
</feature>
<keyword evidence="8" id="KW-0915">Sodium</keyword>
<evidence type="ECO:0000256" key="13">
    <source>
        <dbReference type="ARBA" id="ARBA00036099"/>
    </source>
</evidence>
<evidence type="ECO:0000256" key="6">
    <source>
        <dbReference type="ARBA" id="ARBA00022847"/>
    </source>
</evidence>
<dbReference type="PROSITE" id="PS00456">
    <property type="entry name" value="NA_SOLUT_SYMP_1"/>
    <property type="match status" value="1"/>
</dbReference>
<feature type="transmembrane region" description="Helical" evidence="15">
    <location>
        <begin position="80"/>
        <end position="98"/>
    </location>
</feature>
<evidence type="ECO:0000256" key="9">
    <source>
        <dbReference type="ARBA" id="ARBA00023065"/>
    </source>
</evidence>
<evidence type="ECO:0000256" key="14">
    <source>
        <dbReference type="RuleBase" id="RU362091"/>
    </source>
</evidence>
<feature type="transmembrane region" description="Helical" evidence="15">
    <location>
        <begin position="271"/>
        <end position="296"/>
    </location>
</feature>
<sequence length="534" mass="57724">MKFEALDWAIVIAFLIGNLVLGYILGRKVTTAKEFNLGSGNTPWWAIGLSVIATYISALSFLGAPAWAYKDGLAALAIHLNYPIVIILVTGFFLPFFYMSGVASIYEYQERRFGQLSRAVMSSIFLVTQGLSTAAILFATALVLKFITGISIPAAVVIITIMALIYTTMGGMLAVIWTDVFQAVVLFGGAIIILIALFVSMPTPVGEVLAHLKQLGRLSAIDTTPDPTVATTIYSGLLGMTLFHITVYGANQMMVQRTLGAKSIGDAKKSYLLMGYAAFPIYFLFFFIGVLAYGYYDGKPFDQPNQIILQFAAESGVPGLLGILAAAVLAASMSTLSSAFNSMATASVVDFYQRYFKKDGDDAHYLRATRYATVLWAVIIIGPAILYAQSSGSILEVLSKIGSYFVGAKLGMYGLGFFSKHTTERGLMVGVVAGFAIISFVATQTEIAWPWFCLIGGTATIVVGWTASRLLDGKQAEWSPFSVPGQQARFAREGRPLKDGNWNTMPGAIDRQSLWLLAYLAATLVGLALFEHMV</sequence>
<keyword evidence="5 15" id="KW-0812">Transmembrane</keyword>
<keyword evidence="3" id="KW-0813">Transport</keyword>
<evidence type="ECO:0000256" key="1">
    <source>
        <dbReference type="ARBA" id="ARBA00004651"/>
    </source>
</evidence>
<keyword evidence="12" id="KW-0739">Sodium transport</keyword>
<gene>
    <name evidence="16" type="primary">sglT_2</name>
    <name evidence="16" type="ORF">PbB2_01616</name>
</gene>
<name>A0A2P2EA56_9PROT</name>
<dbReference type="InterPro" id="IPR038377">
    <property type="entry name" value="Na/Glc_symporter_sf"/>
</dbReference>
<reference evidence="16 17" key="1">
    <citation type="journal article" date="2018" name="Genome Announc.">
        <title>Draft Genome Sequence of "Candidatus Phycosocius bacilliformis," an Alphaproteobacterial Ectosymbiont of the Hydrocarbon-Producing Green Alga Botryococcus braunii.</title>
        <authorList>
            <person name="Tanabe Y."/>
            <person name="Yamaguchi H."/>
            <person name="Watanabe M.M."/>
        </authorList>
    </citation>
    <scope>NUCLEOTIDE SEQUENCE [LARGE SCALE GENOMIC DNA]</scope>
    <source>
        <strain evidence="16 17">BOTRYCO-2</strain>
    </source>
</reference>
<dbReference type="EMBL" id="BFBR01000004">
    <property type="protein sequence ID" value="GBF57945.1"/>
    <property type="molecule type" value="Genomic_DNA"/>
</dbReference>
<feature type="transmembrane region" description="Helical" evidence="15">
    <location>
        <begin position="316"/>
        <end position="349"/>
    </location>
</feature>
<evidence type="ECO:0000313" key="16">
    <source>
        <dbReference type="EMBL" id="GBF57945.1"/>
    </source>
</evidence>
<evidence type="ECO:0000256" key="7">
    <source>
        <dbReference type="ARBA" id="ARBA00022989"/>
    </source>
</evidence>
<feature type="transmembrane region" description="Helical" evidence="15">
    <location>
        <begin position="150"/>
        <end position="168"/>
    </location>
</feature>
<evidence type="ECO:0000313" key="17">
    <source>
        <dbReference type="Proteomes" id="UP000245086"/>
    </source>
</evidence>
<dbReference type="InterPro" id="IPR001734">
    <property type="entry name" value="Na/solute_symporter"/>
</dbReference>
<proteinExistence type="inferred from homology"/>
<evidence type="ECO:0000256" key="12">
    <source>
        <dbReference type="ARBA" id="ARBA00023201"/>
    </source>
</evidence>
<feature type="transmembrane region" description="Helical" evidence="15">
    <location>
        <begin position="6"/>
        <end position="25"/>
    </location>
</feature>
<evidence type="ECO:0000256" key="2">
    <source>
        <dbReference type="ARBA" id="ARBA00006434"/>
    </source>
</evidence>
<dbReference type="Proteomes" id="UP000245086">
    <property type="component" value="Unassembled WGS sequence"/>
</dbReference>
<organism evidence="16 17">
    <name type="scientific">Candidatus Phycosocius bacilliformis</name>
    <dbReference type="NCBI Taxonomy" id="1445552"/>
    <lineage>
        <taxon>Bacteria</taxon>
        <taxon>Pseudomonadati</taxon>
        <taxon>Pseudomonadota</taxon>
        <taxon>Alphaproteobacteria</taxon>
        <taxon>Caulobacterales</taxon>
        <taxon>Caulobacterales incertae sedis</taxon>
        <taxon>Candidatus Phycosocius</taxon>
    </lineage>
</organism>
<keyword evidence="6" id="KW-0769">Symport</keyword>
<protein>
    <submittedName>
        <fullName evidence="16">Sodium/glucose cotransporter</fullName>
    </submittedName>
</protein>
<dbReference type="AlphaFoldDB" id="A0A2P2EA56"/>
<dbReference type="GO" id="GO:0006814">
    <property type="term" value="P:sodium ion transport"/>
    <property type="evidence" value="ECO:0007669"/>
    <property type="project" value="UniProtKB-KW"/>
</dbReference>
<evidence type="ECO:0000256" key="3">
    <source>
        <dbReference type="ARBA" id="ARBA00022448"/>
    </source>
</evidence>
<evidence type="ECO:0000256" key="10">
    <source>
        <dbReference type="ARBA" id="ARBA00023136"/>
    </source>
</evidence>
<evidence type="ECO:0000256" key="11">
    <source>
        <dbReference type="ARBA" id="ARBA00023180"/>
    </source>
</evidence>
<evidence type="ECO:0000256" key="15">
    <source>
        <dbReference type="SAM" id="Phobius"/>
    </source>
</evidence>
<dbReference type="GO" id="GO:0015075">
    <property type="term" value="F:monoatomic ion transmembrane transporter activity"/>
    <property type="evidence" value="ECO:0007669"/>
    <property type="project" value="UniProtKB-ARBA"/>
</dbReference>
<dbReference type="InterPro" id="IPR018212">
    <property type="entry name" value="Na/solute_symporter_CS"/>
</dbReference>
<comment type="caution">
    <text evidence="16">The sequence shown here is derived from an EMBL/GenBank/DDBJ whole genome shotgun (WGS) entry which is preliminary data.</text>
</comment>
<dbReference type="InterPro" id="IPR051163">
    <property type="entry name" value="Sodium:Solute_Symporter_SSF"/>
</dbReference>
<comment type="similarity">
    <text evidence="2 14">Belongs to the sodium:solute symporter (SSF) (TC 2.A.21) family.</text>
</comment>
<comment type="catalytic activity">
    <reaction evidence="13">
        <text>iodide(out) + 2 Na(+)(out) = iodide(in) + 2 Na(+)(in)</text>
        <dbReference type="Rhea" id="RHEA:71207"/>
        <dbReference type="ChEBI" id="CHEBI:16382"/>
        <dbReference type="ChEBI" id="CHEBI:29101"/>
    </reaction>
</comment>
<keyword evidence="9" id="KW-0406">Ion transport</keyword>
<keyword evidence="4" id="KW-1003">Cell membrane</keyword>
<feature type="transmembrane region" description="Helical" evidence="15">
    <location>
        <begin position="513"/>
        <end position="530"/>
    </location>
</feature>
<dbReference type="PANTHER" id="PTHR42985:SF47">
    <property type="entry name" value="INTEGRAL MEMBRANE TRANSPORT PROTEIN"/>
    <property type="match status" value="1"/>
</dbReference>
<feature type="transmembrane region" description="Helical" evidence="15">
    <location>
        <begin position="232"/>
        <end position="250"/>
    </location>
</feature>
<evidence type="ECO:0000256" key="8">
    <source>
        <dbReference type="ARBA" id="ARBA00023053"/>
    </source>
</evidence>
<feature type="transmembrane region" description="Helical" evidence="15">
    <location>
        <begin position="45"/>
        <end position="68"/>
    </location>
</feature>
<feature type="transmembrane region" description="Helical" evidence="15">
    <location>
        <begin position="426"/>
        <end position="442"/>
    </location>
</feature>
<dbReference type="RefSeq" id="WP_108984805.1">
    <property type="nucleotide sequence ID" value="NZ_BFBR01000004.1"/>
</dbReference>
<dbReference type="OrthoDB" id="9814523at2"/>
<feature type="transmembrane region" description="Helical" evidence="15">
    <location>
        <begin position="370"/>
        <end position="389"/>
    </location>
</feature>
<dbReference type="GO" id="GO:0015293">
    <property type="term" value="F:symporter activity"/>
    <property type="evidence" value="ECO:0007669"/>
    <property type="project" value="UniProtKB-KW"/>
</dbReference>
<dbReference type="Gene3D" id="1.20.1730.10">
    <property type="entry name" value="Sodium/glucose cotransporter"/>
    <property type="match status" value="1"/>
</dbReference>
<comment type="subcellular location">
    <subcellularLocation>
        <location evidence="1">Cell membrane</location>
        <topology evidence="1">Multi-pass membrane protein</topology>
    </subcellularLocation>
</comment>
<feature type="transmembrane region" description="Helical" evidence="15">
    <location>
        <begin position="119"/>
        <end position="144"/>
    </location>
</feature>
<dbReference type="PANTHER" id="PTHR42985">
    <property type="entry name" value="SODIUM-COUPLED MONOCARBOXYLATE TRANSPORTER"/>
    <property type="match status" value="1"/>
</dbReference>
<keyword evidence="7 15" id="KW-1133">Transmembrane helix</keyword>
<dbReference type="GO" id="GO:0098660">
    <property type="term" value="P:inorganic ion transmembrane transport"/>
    <property type="evidence" value="ECO:0007669"/>
    <property type="project" value="UniProtKB-ARBA"/>
</dbReference>
<dbReference type="PROSITE" id="PS50283">
    <property type="entry name" value="NA_SOLUT_SYMP_3"/>
    <property type="match status" value="1"/>
</dbReference>
<evidence type="ECO:0000256" key="5">
    <source>
        <dbReference type="ARBA" id="ARBA00022692"/>
    </source>
</evidence>
<evidence type="ECO:0000256" key="4">
    <source>
        <dbReference type="ARBA" id="ARBA00022475"/>
    </source>
</evidence>
<keyword evidence="10 15" id="KW-0472">Membrane</keyword>
<dbReference type="Pfam" id="PF00474">
    <property type="entry name" value="SSF"/>
    <property type="match status" value="1"/>
</dbReference>